<keyword evidence="4" id="KW-0145">Chemotaxis</keyword>
<dbReference type="InterPro" id="IPR000673">
    <property type="entry name" value="Sig_transdc_resp-reg_Me-estase"/>
</dbReference>
<evidence type="ECO:0000259" key="5">
    <source>
        <dbReference type="PROSITE" id="PS50122"/>
    </source>
</evidence>
<evidence type="ECO:0000313" key="7">
    <source>
        <dbReference type="Proteomes" id="UP000798602"/>
    </source>
</evidence>
<evidence type="ECO:0000256" key="1">
    <source>
        <dbReference type="ARBA" id="ARBA00022801"/>
    </source>
</evidence>
<feature type="domain" description="CheB-type methylesterase" evidence="5">
    <location>
        <begin position="2"/>
        <end position="190"/>
    </location>
</feature>
<dbReference type="Pfam" id="PF01339">
    <property type="entry name" value="CheB_methylest"/>
    <property type="match status" value="1"/>
</dbReference>
<accession>A0ABW9ZEN8</accession>
<comment type="caution">
    <text evidence="6">The sequence shown here is derived from an EMBL/GenBank/DDBJ whole genome shotgun (WGS) entry which is preliminary data.</text>
</comment>
<dbReference type="CDD" id="cd16433">
    <property type="entry name" value="CheB"/>
    <property type="match status" value="1"/>
</dbReference>
<feature type="active site" evidence="4">
    <location>
        <position position="134"/>
    </location>
</feature>
<comment type="catalytic activity">
    <reaction evidence="3">
        <text>[protein]-L-glutamate 5-O-methyl ester + H2O = L-glutamyl-[protein] + methanol + H(+)</text>
        <dbReference type="Rhea" id="RHEA:23236"/>
        <dbReference type="Rhea" id="RHEA-COMP:10208"/>
        <dbReference type="Rhea" id="RHEA-COMP:10311"/>
        <dbReference type="ChEBI" id="CHEBI:15377"/>
        <dbReference type="ChEBI" id="CHEBI:15378"/>
        <dbReference type="ChEBI" id="CHEBI:17790"/>
        <dbReference type="ChEBI" id="CHEBI:29973"/>
        <dbReference type="ChEBI" id="CHEBI:82795"/>
        <dbReference type="EC" id="3.1.1.61"/>
    </reaction>
</comment>
<proteinExistence type="predicted"/>
<reference evidence="7" key="1">
    <citation type="submission" date="2020-01" db="EMBL/GenBank/DDBJ databases">
        <title>Sphingomonas sp. strain CSW-10.</title>
        <authorList>
            <person name="Chen W.-M."/>
        </authorList>
    </citation>
    <scope>NUCLEOTIDE SEQUENCE [LARGE SCALE GENOMIC DNA]</scope>
    <source>
        <strain evidence="7">NST-5</strain>
    </source>
</reference>
<evidence type="ECO:0000256" key="3">
    <source>
        <dbReference type="ARBA" id="ARBA00048267"/>
    </source>
</evidence>
<feature type="active site" evidence="4">
    <location>
        <position position="14"/>
    </location>
</feature>
<evidence type="ECO:0000256" key="4">
    <source>
        <dbReference type="PROSITE-ProRule" id="PRU00050"/>
    </source>
</evidence>
<organism evidence="6 7">
    <name type="scientific">Flavobacterium ichthyis</name>
    <dbReference type="NCBI Taxonomy" id="2698827"/>
    <lineage>
        <taxon>Bacteria</taxon>
        <taxon>Pseudomonadati</taxon>
        <taxon>Bacteroidota</taxon>
        <taxon>Flavobacteriia</taxon>
        <taxon>Flavobacteriales</taxon>
        <taxon>Flavobacteriaceae</taxon>
        <taxon>Flavobacterium</taxon>
    </lineage>
</organism>
<dbReference type="EC" id="3.1.1.61" evidence="2"/>
<evidence type="ECO:0000313" key="6">
    <source>
        <dbReference type="EMBL" id="NBL65727.1"/>
    </source>
</evidence>
<feature type="active site" evidence="4">
    <location>
        <position position="41"/>
    </location>
</feature>
<evidence type="ECO:0000256" key="2">
    <source>
        <dbReference type="ARBA" id="ARBA00039140"/>
    </source>
</evidence>
<gene>
    <name evidence="6" type="ORF">GV828_11000</name>
</gene>
<dbReference type="Proteomes" id="UP000798602">
    <property type="component" value="Unassembled WGS sequence"/>
</dbReference>
<dbReference type="PROSITE" id="PS50122">
    <property type="entry name" value="CHEB"/>
    <property type="match status" value="1"/>
</dbReference>
<dbReference type="PANTHER" id="PTHR42872:SF6">
    <property type="entry name" value="PROTEIN-GLUTAMATE METHYLESTERASE_PROTEIN-GLUTAMINE GLUTAMINASE"/>
    <property type="match status" value="1"/>
</dbReference>
<keyword evidence="1 4" id="KW-0378">Hydrolase</keyword>
<name>A0ABW9ZEN8_9FLAO</name>
<dbReference type="PANTHER" id="PTHR42872">
    <property type="entry name" value="PROTEIN-GLUTAMATE METHYLESTERASE/PROTEIN-GLUTAMINE GLUTAMINASE"/>
    <property type="match status" value="1"/>
</dbReference>
<dbReference type="Gene3D" id="3.40.50.180">
    <property type="entry name" value="Methylesterase CheB, C-terminal domain"/>
    <property type="match status" value="1"/>
</dbReference>
<protein>
    <recommendedName>
        <fullName evidence="2">protein-glutamate methylesterase</fullName>
        <ecNumber evidence="2">3.1.1.61</ecNumber>
    </recommendedName>
</protein>
<dbReference type="EMBL" id="JAABLM010000013">
    <property type="protein sequence ID" value="NBL65727.1"/>
    <property type="molecule type" value="Genomic_DNA"/>
</dbReference>
<keyword evidence="7" id="KW-1185">Reference proteome</keyword>
<dbReference type="SUPFAM" id="SSF52738">
    <property type="entry name" value="Methylesterase CheB, C-terminal domain"/>
    <property type="match status" value="1"/>
</dbReference>
<dbReference type="InterPro" id="IPR035909">
    <property type="entry name" value="CheB_C"/>
</dbReference>
<sequence length="190" mass="20929">MAENELKVVIIGGSAGSLEVLMRLLPKLPNPIPFALVIVVHRKSADDTILEELIAAKTKIPVQPTEDKIPIFKGNIYIAPSDYHLLFEKNHTIAVDNSEKINYSRPSIDVTFQSAAEIFTSNTTAILLSGANTDGSKGLQILKTLGAITIVQNPETAEMPFMPQTAIQNSNPHFIFSPEEIIQYLQNFQE</sequence>
<dbReference type="RefSeq" id="WP_166537545.1">
    <property type="nucleotide sequence ID" value="NZ_JAABLM010000013.1"/>
</dbReference>